<evidence type="ECO:0000256" key="1">
    <source>
        <dbReference type="SAM" id="MobiDB-lite"/>
    </source>
</evidence>
<accession>A0A8S9NKL7</accession>
<feature type="region of interest" description="Disordered" evidence="1">
    <location>
        <begin position="1"/>
        <end position="116"/>
    </location>
</feature>
<protein>
    <submittedName>
        <fullName evidence="2">Uncharacterized protein</fullName>
    </submittedName>
</protein>
<gene>
    <name evidence="2" type="ORF">F2Q69_00045228</name>
</gene>
<dbReference type="InterPro" id="IPR036609">
    <property type="entry name" value="LCCL_sf"/>
</dbReference>
<organism evidence="2 3">
    <name type="scientific">Brassica cretica</name>
    <name type="common">Mustard</name>
    <dbReference type="NCBI Taxonomy" id="69181"/>
    <lineage>
        <taxon>Eukaryota</taxon>
        <taxon>Viridiplantae</taxon>
        <taxon>Streptophyta</taxon>
        <taxon>Embryophyta</taxon>
        <taxon>Tracheophyta</taxon>
        <taxon>Spermatophyta</taxon>
        <taxon>Magnoliopsida</taxon>
        <taxon>eudicotyledons</taxon>
        <taxon>Gunneridae</taxon>
        <taxon>Pentapetalae</taxon>
        <taxon>rosids</taxon>
        <taxon>malvids</taxon>
        <taxon>Brassicales</taxon>
        <taxon>Brassicaceae</taxon>
        <taxon>Brassiceae</taxon>
        <taxon>Brassica</taxon>
    </lineage>
</organism>
<feature type="region of interest" description="Disordered" evidence="1">
    <location>
        <begin position="402"/>
        <end position="423"/>
    </location>
</feature>
<feature type="compositionally biased region" description="Basic residues" evidence="1">
    <location>
        <begin position="1"/>
        <end position="13"/>
    </location>
</feature>
<comment type="caution">
    <text evidence="2">The sequence shown here is derived from an EMBL/GenBank/DDBJ whole genome shotgun (WGS) entry which is preliminary data.</text>
</comment>
<proteinExistence type="predicted"/>
<dbReference type="EMBL" id="QGKX02001621">
    <property type="protein sequence ID" value="KAF3504125.1"/>
    <property type="molecule type" value="Genomic_DNA"/>
</dbReference>
<name>A0A8S9NKL7_BRACR</name>
<dbReference type="Proteomes" id="UP000712600">
    <property type="component" value="Unassembled WGS sequence"/>
</dbReference>
<dbReference type="AlphaFoldDB" id="A0A8S9NKL7"/>
<dbReference type="Pfam" id="PF08642">
    <property type="entry name" value="Rxt3"/>
    <property type="match status" value="1"/>
</dbReference>
<dbReference type="Gene3D" id="2.170.130.20">
    <property type="entry name" value="LCCL-like domain"/>
    <property type="match status" value="1"/>
</dbReference>
<feature type="compositionally biased region" description="Basic and acidic residues" evidence="1">
    <location>
        <begin position="84"/>
        <end position="107"/>
    </location>
</feature>
<reference evidence="2" key="1">
    <citation type="submission" date="2019-12" db="EMBL/GenBank/DDBJ databases">
        <title>Genome sequencing and annotation of Brassica cretica.</title>
        <authorList>
            <person name="Studholme D.J."/>
            <person name="Sarris P."/>
        </authorList>
    </citation>
    <scope>NUCLEOTIDE SEQUENCE</scope>
    <source>
        <strain evidence="2">PFS-109/04</strain>
        <tissue evidence="2">Leaf</tissue>
    </source>
</reference>
<evidence type="ECO:0000313" key="3">
    <source>
        <dbReference type="Proteomes" id="UP000712600"/>
    </source>
</evidence>
<dbReference type="InterPro" id="IPR013951">
    <property type="entry name" value="Rxt3"/>
</dbReference>
<feature type="compositionally biased region" description="Basic and acidic residues" evidence="1">
    <location>
        <begin position="57"/>
        <end position="75"/>
    </location>
</feature>
<evidence type="ECO:0000313" key="2">
    <source>
        <dbReference type="EMBL" id="KAF3504125.1"/>
    </source>
</evidence>
<feature type="compositionally biased region" description="Low complexity" evidence="1">
    <location>
        <begin position="402"/>
        <end position="415"/>
    </location>
</feature>
<dbReference type="SUPFAM" id="SSF69848">
    <property type="entry name" value="LCCL domain"/>
    <property type="match status" value="1"/>
</dbReference>
<sequence>MEKEIRRRKKKDYIKREPETGAEEVSQNEKELGEASAKPAQEEFVAPEQKMKVNQRTKGERGNDSEVERAAKESEDGCLEGEGAAEREKDASSYGVQERKRMLRPRESPQTTTVSVHGVRTTTKGYKVIIRYYVFEKRIDLHCLVNNSESEVPIVVYKVGECMQELMKLWKEYESSQPDKSGDFASNGPTLEVQIPAEYVTATNRRVRGGQLWGTDIYTDDSDLVAVLMHTGYCRPTASPPPPTVQELRATIRVLPSQDYYTSKLRNNVRSRSWGAGIGCSYRVERCYILKKGGGTIELEPSLTHSSEPTLAPMAVEKSMTTRAAASNAQRQQRFVREVTIQYNLCNEPWIKYSISVVADKGLKKPLFTSARLKKGEVLYLETHSSRYELCFAREKTMKAFQASQQQQQQHSSSQESKEMDNNNNSVMFSFNVFRWLRWRKPLPHVTTDGEKTDTDSDNSVVDVFRWSRCKKPLPQKLMRSIGFPLPPDHVEVLEENLDWEDVQWSQTGVWIAGKEYTLARVHFLAPS</sequence>